<proteinExistence type="predicted"/>
<feature type="transmembrane region" description="Helical" evidence="2">
    <location>
        <begin position="44"/>
        <end position="65"/>
    </location>
</feature>
<dbReference type="Proteomes" id="UP000305238">
    <property type="component" value="Unassembled WGS sequence"/>
</dbReference>
<feature type="transmembrane region" description="Helical" evidence="2">
    <location>
        <begin position="72"/>
        <end position="93"/>
    </location>
</feature>
<evidence type="ECO:0000313" key="4">
    <source>
        <dbReference type="Proteomes" id="UP000305238"/>
    </source>
</evidence>
<sequence>MGPDTASDRERADGGMRLLRSAAFAGVCTAVSASAHAAASGTGLPWWTLAAGWAGTLCLAAPLAGRERSRPAIIAMLLCGQMVLHAVFCAGQQRAMRDAPAMPGHHGAGVELMPGPDMFALHLAAAFLLGWVLHRGERAAWRMVRLSRRTAGALAGPLAALLTALFARLPLLRLLDARVMARRRTEDETGRGETPLLDHAVVRRGPPVPAMA</sequence>
<evidence type="ECO:0000313" key="3">
    <source>
        <dbReference type="EMBL" id="TMR31073.1"/>
    </source>
</evidence>
<keyword evidence="2" id="KW-0472">Membrane</keyword>
<gene>
    <name evidence="3" type="ORF">ETD96_32385</name>
</gene>
<dbReference type="EMBL" id="VCKZ01000315">
    <property type="protein sequence ID" value="TMR31073.1"/>
    <property type="molecule type" value="Genomic_DNA"/>
</dbReference>
<protein>
    <submittedName>
        <fullName evidence="3">Uncharacterized protein</fullName>
    </submittedName>
</protein>
<dbReference type="OrthoDB" id="5191668at2"/>
<organism evidence="3 4">
    <name type="scientific">Actinomadura geliboluensis</name>
    <dbReference type="NCBI Taxonomy" id="882440"/>
    <lineage>
        <taxon>Bacteria</taxon>
        <taxon>Bacillati</taxon>
        <taxon>Actinomycetota</taxon>
        <taxon>Actinomycetes</taxon>
        <taxon>Streptosporangiales</taxon>
        <taxon>Thermomonosporaceae</taxon>
        <taxon>Actinomadura</taxon>
    </lineage>
</organism>
<reference evidence="3 4" key="1">
    <citation type="submission" date="2019-05" db="EMBL/GenBank/DDBJ databases">
        <title>Draft genome sequence of Actinomadura geliboluensis A8036.</title>
        <authorList>
            <person name="Saricaoglu S."/>
            <person name="Isik K."/>
        </authorList>
    </citation>
    <scope>NUCLEOTIDE SEQUENCE [LARGE SCALE GENOMIC DNA]</scope>
    <source>
        <strain evidence="3 4">A8036</strain>
    </source>
</reference>
<keyword evidence="2" id="KW-0812">Transmembrane</keyword>
<evidence type="ECO:0000256" key="1">
    <source>
        <dbReference type="SAM" id="MobiDB-lite"/>
    </source>
</evidence>
<keyword evidence="2" id="KW-1133">Transmembrane helix</keyword>
<accession>A0A5S4GDK0</accession>
<feature type="transmembrane region" description="Helical" evidence="2">
    <location>
        <begin position="154"/>
        <end position="175"/>
    </location>
</feature>
<evidence type="ECO:0000256" key="2">
    <source>
        <dbReference type="SAM" id="Phobius"/>
    </source>
</evidence>
<dbReference type="AlphaFoldDB" id="A0A5S4GDK0"/>
<keyword evidence="4" id="KW-1185">Reference proteome</keyword>
<dbReference type="RefSeq" id="WP_138640294.1">
    <property type="nucleotide sequence ID" value="NZ_VCKZ01000315.1"/>
</dbReference>
<feature type="transmembrane region" description="Helical" evidence="2">
    <location>
        <begin position="113"/>
        <end position="133"/>
    </location>
</feature>
<feature type="transmembrane region" description="Helical" evidence="2">
    <location>
        <begin position="18"/>
        <end position="38"/>
    </location>
</feature>
<feature type="region of interest" description="Disordered" evidence="1">
    <location>
        <begin position="183"/>
        <end position="212"/>
    </location>
</feature>
<comment type="caution">
    <text evidence="3">The sequence shown here is derived from an EMBL/GenBank/DDBJ whole genome shotgun (WGS) entry which is preliminary data.</text>
</comment>
<name>A0A5S4GDK0_9ACTN</name>